<proteinExistence type="predicted"/>
<dbReference type="CDD" id="cd01949">
    <property type="entry name" value="GGDEF"/>
    <property type="match status" value="1"/>
</dbReference>
<feature type="domain" description="GGDEF" evidence="6">
    <location>
        <begin position="221"/>
        <end position="360"/>
    </location>
</feature>
<reference evidence="7 8" key="2">
    <citation type="journal article" date="2022" name="Mar. Drugs">
        <title>Bioassay-Guided Fractionation Leads to the Detection of Cholic Acid Generated by the Rare Thalassomonas sp.</title>
        <authorList>
            <person name="Pheiffer F."/>
            <person name="Schneider Y.K."/>
            <person name="Hansen E.H."/>
            <person name="Andersen J.H."/>
            <person name="Isaksson J."/>
            <person name="Busche T."/>
            <person name="R C."/>
            <person name="Kalinowski J."/>
            <person name="Zyl L.V."/>
            <person name="Trindade M."/>
        </authorList>
    </citation>
    <scope>NUCLEOTIDE SEQUENCE [LARGE SCALE GENOMIC DNA]</scope>
    <source>
        <strain evidence="7 8">A5K-106</strain>
    </source>
</reference>
<feature type="modified residue" description="4-aspartylphosphate" evidence="4">
    <location>
        <position position="73"/>
    </location>
</feature>
<gene>
    <name evidence="7" type="ORF">SG35_016425</name>
</gene>
<dbReference type="KEGG" id="tact:SG35_016425"/>
<name>A0AAE9YP32_9GAMM</name>
<dbReference type="GO" id="GO:1902201">
    <property type="term" value="P:negative regulation of bacterial-type flagellum-dependent cell motility"/>
    <property type="evidence" value="ECO:0007669"/>
    <property type="project" value="TreeGrafter"/>
</dbReference>
<reference evidence="7 8" key="1">
    <citation type="journal article" date="2015" name="Genome Announc.">
        <title>Draft Genome Sequences of Marine Isolates of Thalassomonas viridans and Thalassomonas actiniarum.</title>
        <authorList>
            <person name="Olonade I."/>
            <person name="van Zyl L.J."/>
            <person name="Trindade M."/>
        </authorList>
    </citation>
    <scope>NUCLEOTIDE SEQUENCE [LARGE SCALE GENOMIC DNA]</scope>
    <source>
        <strain evidence="7 8">A5K-106</strain>
    </source>
</reference>
<dbReference type="InterPro" id="IPR029787">
    <property type="entry name" value="Nucleotide_cyclase"/>
</dbReference>
<evidence type="ECO:0000256" key="3">
    <source>
        <dbReference type="ARBA" id="ARBA00034247"/>
    </source>
</evidence>
<dbReference type="PANTHER" id="PTHR45138:SF9">
    <property type="entry name" value="DIGUANYLATE CYCLASE DGCM-RELATED"/>
    <property type="match status" value="1"/>
</dbReference>
<dbReference type="SUPFAM" id="SSF52172">
    <property type="entry name" value="CheY-like"/>
    <property type="match status" value="1"/>
</dbReference>
<dbReference type="GO" id="GO:0005886">
    <property type="term" value="C:plasma membrane"/>
    <property type="evidence" value="ECO:0007669"/>
    <property type="project" value="TreeGrafter"/>
</dbReference>
<evidence type="ECO:0000256" key="4">
    <source>
        <dbReference type="PROSITE-ProRule" id="PRU00169"/>
    </source>
</evidence>
<dbReference type="Proteomes" id="UP000032568">
    <property type="component" value="Chromosome"/>
</dbReference>
<evidence type="ECO:0000259" key="5">
    <source>
        <dbReference type="PROSITE" id="PS50110"/>
    </source>
</evidence>
<dbReference type="GO" id="GO:0052621">
    <property type="term" value="F:diguanylate cyclase activity"/>
    <property type="evidence" value="ECO:0007669"/>
    <property type="project" value="UniProtKB-EC"/>
</dbReference>
<sequence>MPIFDMKNIPSKSSRPPEKPLIMLVDDEAENLNVMRQLLAADFQVITALSGYEAIQIINNMGDAGKIQLIISDQRMPKMSGVEFLKLVADKIPDTIRIILSAYSDTQVVIDSINKAEIYKFMTKPFDPGELSLTVKRGVEAFQMRQQLFKYSTHLEKLVAERTQELHQKNEELSQALHALEQLSLSDQLTGAYNRHFLDKFMPQEINQFKRKYKRHLGKRGYFGIMMIDIDHFKAVNDNYGHDAGDKLLVGFTKMLQQNCREEDWVVRWGGEEFVIITRGLSLTGQQCLAERLRAKIVSKEFDIGCGQKLLKTCSMGLVCFPFIKNSFNALSWQQTLNLADLALYQAKNNGRNTWVSLCNAHLTQDEHLYENIMNNLQTLIGNNLISYHSTHPGSHITFNTIKHG</sequence>
<dbReference type="Pfam" id="PF00990">
    <property type="entry name" value="GGDEF"/>
    <property type="match status" value="1"/>
</dbReference>
<dbReference type="PROSITE" id="PS50110">
    <property type="entry name" value="RESPONSE_REGULATORY"/>
    <property type="match status" value="1"/>
</dbReference>
<dbReference type="AlphaFoldDB" id="A0AAE9YP32"/>
<dbReference type="SMART" id="SM00448">
    <property type="entry name" value="REC"/>
    <property type="match status" value="1"/>
</dbReference>
<evidence type="ECO:0000313" key="8">
    <source>
        <dbReference type="Proteomes" id="UP000032568"/>
    </source>
</evidence>
<dbReference type="EMBL" id="CP059735">
    <property type="protein sequence ID" value="WDD96941.1"/>
    <property type="molecule type" value="Genomic_DNA"/>
</dbReference>
<feature type="domain" description="Response regulatory" evidence="5">
    <location>
        <begin position="21"/>
        <end position="139"/>
    </location>
</feature>
<keyword evidence="8" id="KW-1185">Reference proteome</keyword>
<comment type="catalytic activity">
    <reaction evidence="3">
        <text>2 GTP = 3',3'-c-di-GMP + 2 diphosphate</text>
        <dbReference type="Rhea" id="RHEA:24898"/>
        <dbReference type="ChEBI" id="CHEBI:33019"/>
        <dbReference type="ChEBI" id="CHEBI:37565"/>
        <dbReference type="ChEBI" id="CHEBI:58805"/>
        <dbReference type="EC" id="2.7.7.65"/>
    </reaction>
</comment>
<dbReference type="InterPro" id="IPR050469">
    <property type="entry name" value="Diguanylate_Cyclase"/>
</dbReference>
<accession>A0AAE9YP32</accession>
<dbReference type="Gene3D" id="3.40.50.2300">
    <property type="match status" value="1"/>
</dbReference>
<evidence type="ECO:0000256" key="2">
    <source>
        <dbReference type="ARBA" id="ARBA00012528"/>
    </source>
</evidence>
<dbReference type="FunFam" id="3.30.70.270:FF:000001">
    <property type="entry name" value="Diguanylate cyclase domain protein"/>
    <property type="match status" value="1"/>
</dbReference>
<organism evidence="7 8">
    <name type="scientific">Thalassomonas actiniarum</name>
    <dbReference type="NCBI Taxonomy" id="485447"/>
    <lineage>
        <taxon>Bacteria</taxon>
        <taxon>Pseudomonadati</taxon>
        <taxon>Pseudomonadota</taxon>
        <taxon>Gammaproteobacteria</taxon>
        <taxon>Alteromonadales</taxon>
        <taxon>Colwelliaceae</taxon>
        <taxon>Thalassomonas</taxon>
    </lineage>
</organism>
<dbReference type="PANTHER" id="PTHR45138">
    <property type="entry name" value="REGULATORY COMPONENTS OF SENSORY TRANSDUCTION SYSTEM"/>
    <property type="match status" value="1"/>
</dbReference>
<dbReference type="SUPFAM" id="SSF55073">
    <property type="entry name" value="Nucleotide cyclase"/>
    <property type="match status" value="1"/>
</dbReference>
<protein>
    <recommendedName>
        <fullName evidence="2">diguanylate cyclase</fullName>
        <ecNumber evidence="2">2.7.7.65</ecNumber>
    </recommendedName>
</protein>
<dbReference type="Pfam" id="PF00072">
    <property type="entry name" value="Response_reg"/>
    <property type="match status" value="1"/>
</dbReference>
<dbReference type="NCBIfam" id="TIGR00254">
    <property type="entry name" value="GGDEF"/>
    <property type="match status" value="1"/>
</dbReference>
<keyword evidence="4" id="KW-0597">Phosphoprotein</keyword>
<dbReference type="PROSITE" id="PS50887">
    <property type="entry name" value="GGDEF"/>
    <property type="match status" value="1"/>
</dbReference>
<dbReference type="InterPro" id="IPR001789">
    <property type="entry name" value="Sig_transdc_resp-reg_receiver"/>
</dbReference>
<dbReference type="Gene3D" id="3.30.70.270">
    <property type="match status" value="1"/>
</dbReference>
<dbReference type="GO" id="GO:0000160">
    <property type="term" value="P:phosphorelay signal transduction system"/>
    <property type="evidence" value="ECO:0007669"/>
    <property type="project" value="InterPro"/>
</dbReference>
<evidence type="ECO:0000256" key="1">
    <source>
        <dbReference type="ARBA" id="ARBA00001946"/>
    </source>
</evidence>
<evidence type="ECO:0000313" key="7">
    <source>
        <dbReference type="EMBL" id="WDD96941.1"/>
    </source>
</evidence>
<dbReference type="InterPro" id="IPR000160">
    <property type="entry name" value="GGDEF_dom"/>
</dbReference>
<dbReference type="CDD" id="cd17569">
    <property type="entry name" value="REC_HupR-like"/>
    <property type="match status" value="1"/>
</dbReference>
<dbReference type="InterPro" id="IPR011006">
    <property type="entry name" value="CheY-like_superfamily"/>
</dbReference>
<comment type="cofactor">
    <cofactor evidence="1">
        <name>Mg(2+)</name>
        <dbReference type="ChEBI" id="CHEBI:18420"/>
    </cofactor>
</comment>
<dbReference type="GO" id="GO:0043709">
    <property type="term" value="P:cell adhesion involved in single-species biofilm formation"/>
    <property type="evidence" value="ECO:0007669"/>
    <property type="project" value="TreeGrafter"/>
</dbReference>
<evidence type="ECO:0000259" key="6">
    <source>
        <dbReference type="PROSITE" id="PS50887"/>
    </source>
</evidence>
<dbReference type="EC" id="2.7.7.65" evidence="2"/>
<dbReference type="SMART" id="SM00267">
    <property type="entry name" value="GGDEF"/>
    <property type="match status" value="1"/>
</dbReference>
<dbReference type="InterPro" id="IPR043128">
    <property type="entry name" value="Rev_trsase/Diguanyl_cyclase"/>
</dbReference>
<dbReference type="RefSeq" id="WP_044835435.1">
    <property type="nucleotide sequence ID" value="NZ_CP059735.1"/>
</dbReference>